<evidence type="ECO:0000256" key="1">
    <source>
        <dbReference type="SAM" id="MobiDB-lite"/>
    </source>
</evidence>
<gene>
    <name evidence="3" type="ORF">CC1G_04475</name>
</gene>
<reference evidence="3 4" key="1">
    <citation type="journal article" date="2010" name="Proc. Natl. Acad. Sci. U.S.A.">
        <title>Insights into evolution of multicellular fungi from the assembled chromosomes of the mushroom Coprinopsis cinerea (Coprinus cinereus).</title>
        <authorList>
            <person name="Stajich J.E."/>
            <person name="Wilke S.K."/>
            <person name="Ahren D."/>
            <person name="Au C.H."/>
            <person name="Birren B.W."/>
            <person name="Borodovsky M."/>
            <person name="Burns C."/>
            <person name="Canback B."/>
            <person name="Casselton L.A."/>
            <person name="Cheng C.K."/>
            <person name="Deng J."/>
            <person name="Dietrich F.S."/>
            <person name="Fargo D.C."/>
            <person name="Farman M.L."/>
            <person name="Gathman A.C."/>
            <person name="Goldberg J."/>
            <person name="Guigo R."/>
            <person name="Hoegger P.J."/>
            <person name="Hooker J.B."/>
            <person name="Huggins A."/>
            <person name="James T.Y."/>
            <person name="Kamada T."/>
            <person name="Kilaru S."/>
            <person name="Kodira C."/>
            <person name="Kues U."/>
            <person name="Kupfer D."/>
            <person name="Kwan H.S."/>
            <person name="Lomsadze A."/>
            <person name="Li W."/>
            <person name="Lilly W.W."/>
            <person name="Ma L.J."/>
            <person name="Mackey A.J."/>
            <person name="Manning G."/>
            <person name="Martin F."/>
            <person name="Muraguchi H."/>
            <person name="Natvig D.O."/>
            <person name="Palmerini H."/>
            <person name="Ramesh M.A."/>
            <person name="Rehmeyer C.J."/>
            <person name="Roe B.A."/>
            <person name="Shenoy N."/>
            <person name="Stanke M."/>
            <person name="Ter-Hovhannisyan V."/>
            <person name="Tunlid A."/>
            <person name="Velagapudi R."/>
            <person name="Vision T.J."/>
            <person name="Zeng Q."/>
            <person name="Zolan M.E."/>
            <person name="Pukkila P.J."/>
        </authorList>
    </citation>
    <scope>NUCLEOTIDE SEQUENCE [LARGE SCALE GENOMIC DNA]</scope>
    <source>
        <strain evidence="4">Okayama-7 / 130 / ATCC MYA-4618 / FGSC 9003</strain>
    </source>
</reference>
<dbReference type="InParanoid" id="A8N597"/>
<organism evidence="3 4">
    <name type="scientific">Coprinopsis cinerea (strain Okayama-7 / 130 / ATCC MYA-4618 / FGSC 9003)</name>
    <name type="common">Inky cap fungus</name>
    <name type="synonym">Hormographiella aspergillata</name>
    <dbReference type="NCBI Taxonomy" id="240176"/>
    <lineage>
        <taxon>Eukaryota</taxon>
        <taxon>Fungi</taxon>
        <taxon>Dikarya</taxon>
        <taxon>Basidiomycota</taxon>
        <taxon>Agaricomycotina</taxon>
        <taxon>Agaricomycetes</taxon>
        <taxon>Agaricomycetidae</taxon>
        <taxon>Agaricales</taxon>
        <taxon>Agaricineae</taxon>
        <taxon>Psathyrellaceae</taxon>
        <taxon>Coprinopsis</taxon>
    </lineage>
</organism>
<dbReference type="InterPro" id="IPR001810">
    <property type="entry name" value="F-box_dom"/>
</dbReference>
<dbReference type="AlphaFoldDB" id="A8N597"/>
<dbReference type="VEuPathDB" id="FungiDB:CC1G_04475"/>
<evidence type="ECO:0000313" key="4">
    <source>
        <dbReference type="Proteomes" id="UP000001861"/>
    </source>
</evidence>
<dbReference type="EMBL" id="AACS02000003">
    <property type="protein sequence ID" value="EAU91707.2"/>
    <property type="molecule type" value="Genomic_DNA"/>
</dbReference>
<feature type="domain" description="F-box" evidence="2">
    <location>
        <begin position="79"/>
        <end position="133"/>
    </location>
</feature>
<feature type="region of interest" description="Disordered" evidence="1">
    <location>
        <begin position="1"/>
        <end position="23"/>
    </location>
</feature>
<dbReference type="GeneID" id="6006480"/>
<dbReference type="Proteomes" id="UP000001861">
    <property type="component" value="Unassembled WGS sequence"/>
</dbReference>
<comment type="caution">
    <text evidence="3">The sequence shown here is derived from an EMBL/GenBank/DDBJ whole genome shotgun (WGS) entry which is preliminary data.</text>
</comment>
<dbReference type="KEGG" id="cci:CC1G_04475"/>
<evidence type="ECO:0000313" key="3">
    <source>
        <dbReference type="EMBL" id="EAU91707.2"/>
    </source>
</evidence>
<evidence type="ECO:0000259" key="2">
    <source>
        <dbReference type="Pfam" id="PF12937"/>
    </source>
</evidence>
<feature type="compositionally biased region" description="Basic and acidic residues" evidence="1">
    <location>
        <begin position="1"/>
        <end position="12"/>
    </location>
</feature>
<sequence length="488" mass="55276">MTSTRVPDHLDQRLLSTNEPPNTEEELAVRKYVDTVSKDIEDEEAEPRRLSQLFSDCHGRIRHLNEHRDKARGIVSPLRRLPSELIAEIFKAALKPHDNNYYQRHDFANYRAVCRQWRDAAYSHPELWAALTISSSDFDFATWFHNARNVPLRFRLDIAQSEFLPHCEEVVADVVSVVTENRNWSVLQLVLGTWWAQAEAILHNIFSAIADAPYRPWKNLKSVELQPLITTTPRLWQICTPSLSSLALELTPSLDPEYTTRLLQVRHLALSRLELNIFDLKGLHPRRTPRSRANCTPDTTVSHPGIRTFLFEGPVEYLHALSFPGVEEVSLTVGIVNVHRHEGASGWLEALKSFLQCSKRLLEIKVEIITLLQAFLPSDSSQQQVLTHELSQLPSIRRLELPEWIEGLDLSSEEFISFSEQRKASLVGSGEASGTNTGGNSILSLGLVPIDLGLEDMTVLFLSSPTESVKYLLGQALELGARFHFDLC</sequence>
<dbReference type="RefSeq" id="XP_001830042.2">
    <property type="nucleotide sequence ID" value="XM_001829990.2"/>
</dbReference>
<name>A8N597_COPC7</name>
<dbReference type="OrthoDB" id="3266451at2759"/>
<dbReference type="Pfam" id="PF12937">
    <property type="entry name" value="F-box-like"/>
    <property type="match status" value="1"/>
</dbReference>
<keyword evidence="4" id="KW-1185">Reference proteome</keyword>
<protein>
    <recommendedName>
        <fullName evidence="2">F-box domain-containing protein</fullName>
    </recommendedName>
</protein>
<dbReference type="SUPFAM" id="SSF81383">
    <property type="entry name" value="F-box domain"/>
    <property type="match status" value="1"/>
</dbReference>
<dbReference type="InterPro" id="IPR036047">
    <property type="entry name" value="F-box-like_dom_sf"/>
</dbReference>
<proteinExistence type="predicted"/>
<dbReference type="HOGENOM" id="CLU_558985_0_0_1"/>
<accession>A8N597</accession>
<dbReference type="Gene3D" id="1.20.1280.50">
    <property type="match status" value="1"/>
</dbReference>
<dbReference type="OMA" id="MSEEYLV"/>